<dbReference type="InterPro" id="IPR025285">
    <property type="entry name" value="DUF4145"/>
</dbReference>
<dbReference type="RefSeq" id="WP_205726795.1">
    <property type="nucleotide sequence ID" value="NZ_JAFHKR010000039.1"/>
</dbReference>
<dbReference type="Proteomes" id="UP001296923">
    <property type="component" value="Unassembled WGS sequence"/>
</dbReference>
<keyword evidence="3" id="KW-1185">Reference proteome</keyword>
<organism evidence="2 3">
    <name type="scientific">Fictibacillus nanhaiensis</name>
    <dbReference type="NCBI Taxonomy" id="742169"/>
    <lineage>
        <taxon>Bacteria</taxon>
        <taxon>Bacillati</taxon>
        <taxon>Bacillota</taxon>
        <taxon>Bacilli</taxon>
        <taxon>Bacillales</taxon>
        <taxon>Fictibacillaceae</taxon>
        <taxon>Fictibacillus</taxon>
    </lineage>
</organism>
<reference evidence="2 3" key="1">
    <citation type="submission" date="2021-01" db="EMBL/GenBank/DDBJ databases">
        <title>Genome Sequencing of Type Strains.</title>
        <authorList>
            <person name="Lemaire J.F."/>
            <person name="Inderbitzin P."/>
            <person name="Collins S.B."/>
            <person name="Wespe N."/>
            <person name="Knight-Connoni V."/>
        </authorList>
    </citation>
    <scope>NUCLEOTIDE SEQUENCE [LARGE SCALE GENOMIC DNA]</scope>
    <source>
        <strain evidence="2 3">DSM 23009</strain>
    </source>
</reference>
<accession>A0ABS2ZTU7</accession>
<comment type="caution">
    <text evidence="2">The sequence shown here is derived from an EMBL/GenBank/DDBJ whole genome shotgun (WGS) entry which is preliminary data.</text>
</comment>
<proteinExistence type="predicted"/>
<name>A0ABS2ZTU7_9BACL</name>
<gene>
    <name evidence="2" type="ORF">JYA63_17360</name>
</gene>
<evidence type="ECO:0000259" key="1">
    <source>
        <dbReference type="Pfam" id="PF13643"/>
    </source>
</evidence>
<sequence>MEKQQYRTRVYCRKCKNENKHYILAKHTIGEEDSEWNYYWTEDYMIVECMGCETVTFIKEYDDPSLHFFHPEEDVHIDIDDITIYPPKPLTNKDNHYDIIDFQHLPELLKELYRQVIANYQMKYYLMAAAGLRMIIEGICNDLSIKDGYVTDEETGKVLLTKDNKQVRSGNLNGRINGLAENGILAERQTVILHIIRKLGNQTVHKLNNPSGKIIVEGLEIVEHTFRNIYELKKYDTLKDKYLKNTKK</sequence>
<protein>
    <submittedName>
        <fullName evidence="2">DUF4145 domain-containing protein</fullName>
    </submittedName>
</protein>
<feature type="domain" description="DUF4145" evidence="1">
    <location>
        <begin position="126"/>
        <end position="223"/>
    </location>
</feature>
<evidence type="ECO:0000313" key="3">
    <source>
        <dbReference type="Proteomes" id="UP001296923"/>
    </source>
</evidence>
<dbReference type="EMBL" id="JAFHKR010000039">
    <property type="protein sequence ID" value="MBN3556051.1"/>
    <property type="molecule type" value="Genomic_DNA"/>
</dbReference>
<evidence type="ECO:0000313" key="2">
    <source>
        <dbReference type="EMBL" id="MBN3556051.1"/>
    </source>
</evidence>
<dbReference type="Pfam" id="PF13643">
    <property type="entry name" value="DUF4145"/>
    <property type="match status" value="1"/>
</dbReference>